<dbReference type="SUPFAM" id="SSF48726">
    <property type="entry name" value="Immunoglobulin"/>
    <property type="match status" value="10"/>
</dbReference>
<keyword evidence="6" id="KW-0677">Repeat</keyword>
<dbReference type="Pfam" id="PF07679">
    <property type="entry name" value="I-set"/>
    <property type="match status" value="10"/>
</dbReference>
<dbReference type="FunFam" id="2.60.40.10:FF:000697">
    <property type="entry name" value="titin isoform X1"/>
    <property type="match status" value="1"/>
</dbReference>
<dbReference type="InterPro" id="IPR052385">
    <property type="entry name" value="Obscurin/Obscurin-like_Reg"/>
</dbReference>
<feature type="domain" description="Ig-like" evidence="10">
    <location>
        <begin position="453"/>
        <end position="542"/>
    </location>
</feature>
<dbReference type="PANTHER" id="PTHR35971:SF5">
    <property type="entry name" value="OBSCURIN LIKE CYTOSKELETAL ADAPTOR 1"/>
    <property type="match status" value="1"/>
</dbReference>
<feature type="domain" description="Ig-like" evidence="10">
    <location>
        <begin position="78"/>
        <end position="168"/>
    </location>
</feature>
<dbReference type="Gene3D" id="2.60.40.10">
    <property type="entry name" value="Immunoglobulins"/>
    <property type="match status" value="10"/>
</dbReference>
<evidence type="ECO:0000313" key="12">
    <source>
        <dbReference type="Proteomes" id="UP001529510"/>
    </source>
</evidence>
<dbReference type="FunFam" id="2.60.40.10:FF:000981">
    <property type="entry name" value="Titin a"/>
    <property type="match status" value="1"/>
</dbReference>
<reference evidence="11 12" key="1">
    <citation type="submission" date="2024-05" db="EMBL/GenBank/DDBJ databases">
        <title>Genome sequencing and assembly of Indian major carp, Cirrhinus mrigala (Hamilton, 1822).</title>
        <authorList>
            <person name="Mohindra V."/>
            <person name="Chowdhury L.M."/>
            <person name="Lal K."/>
            <person name="Jena J.K."/>
        </authorList>
    </citation>
    <scope>NUCLEOTIDE SEQUENCE [LARGE SCALE GENOMIC DNA]</scope>
    <source>
        <strain evidence="11">CM1030</strain>
        <tissue evidence="11">Blood</tissue>
    </source>
</reference>
<evidence type="ECO:0000256" key="8">
    <source>
        <dbReference type="ARBA" id="ARBA00023242"/>
    </source>
</evidence>
<evidence type="ECO:0000256" key="4">
    <source>
        <dbReference type="ARBA" id="ARBA00022490"/>
    </source>
</evidence>
<dbReference type="GO" id="GO:0005634">
    <property type="term" value="C:nucleus"/>
    <property type="evidence" value="ECO:0007669"/>
    <property type="project" value="UniProtKB-SubCell"/>
</dbReference>
<dbReference type="FunFam" id="2.60.40.10:FF:000659">
    <property type="entry name" value="titin isoform X1"/>
    <property type="match status" value="1"/>
</dbReference>
<dbReference type="FunFam" id="2.60.40.10:FF:000779">
    <property type="entry name" value="Titin b"/>
    <property type="match status" value="1"/>
</dbReference>
<keyword evidence="4" id="KW-0963">Cytoplasm</keyword>
<dbReference type="InterPro" id="IPR003599">
    <property type="entry name" value="Ig_sub"/>
</dbReference>
<dbReference type="Proteomes" id="UP001529510">
    <property type="component" value="Unassembled WGS sequence"/>
</dbReference>
<evidence type="ECO:0000313" key="11">
    <source>
        <dbReference type="EMBL" id="KAL0184793.1"/>
    </source>
</evidence>
<dbReference type="FunFam" id="2.60.40.10:FF:000792">
    <property type="entry name" value="titin isoform X1"/>
    <property type="match status" value="1"/>
</dbReference>
<keyword evidence="12" id="KW-1185">Reference proteome</keyword>
<feature type="domain" description="Ig-like" evidence="10">
    <location>
        <begin position="546"/>
        <end position="636"/>
    </location>
</feature>
<keyword evidence="7" id="KW-1015">Disulfide bond</keyword>
<evidence type="ECO:0000256" key="6">
    <source>
        <dbReference type="ARBA" id="ARBA00022737"/>
    </source>
</evidence>
<dbReference type="PROSITE" id="PS50835">
    <property type="entry name" value="IG_LIKE"/>
    <property type="match status" value="6"/>
</dbReference>
<evidence type="ECO:0000256" key="2">
    <source>
        <dbReference type="ARBA" id="ARBA00004496"/>
    </source>
</evidence>
<proteinExistence type="inferred from homology"/>
<accession>A0ABD0QEX4</accession>
<dbReference type="GO" id="GO:0005737">
    <property type="term" value="C:cytoplasm"/>
    <property type="evidence" value="ECO:0007669"/>
    <property type="project" value="UniProtKB-SubCell"/>
</dbReference>
<dbReference type="SMART" id="SM00409">
    <property type="entry name" value="IG"/>
    <property type="match status" value="10"/>
</dbReference>
<dbReference type="SMART" id="SM00408">
    <property type="entry name" value="IGc2"/>
    <property type="match status" value="7"/>
</dbReference>
<dbReference type="FunFam" id="2.60.40.10:FF:001382">
    <property type="entry name" value="titin isoform X1"/>
    <property type="match status" value="1"/>
</dbReference>
<sequence>AWYTATAINKAGRDTTRCRVNVEVEFTEPEPERRLIIPKGTYKAKDVAPPEIEPLHLRYGQEQWEEGDLYDKEKQQKPHFKKKLTSVRMKRFGPVHFECRLTPIGDPNMVVEWLHDGKPLEAANRLRMINEFGYCSLDYEVAYSRDSGIITCRATNKFGADQTSATLIVKDEKSLVEESQLPEGKKVQRIDEMERIAHEGAPSGVTGDDMTEKTKPEIVLLPEPIKVFESETAKYRCRVTGYPTPKVNWYLNGQLIRKSKRFRLHYDGIHYLEITDCKSYDSGEVKVLAENPEGTAEHAVKLEIQQKEDFRSILRRAPEKAPEAPGPEPGRVSFDVVKVDKPAETTQAKEVVRLRRAERVVHERSPEETEELRSKFKRRTEEGYYEAISSVEMKSRKKDESYEGMLKKRKEELLHWTKEVPESEKKKEEEEGKLKIPTIRPEKITLSPSMEAPKILERIQSQTVSLSEEVRFRCRVVGKPDPECQWFKNGILLEKSDRIYWYWPEDHVCELVIRDVLAEDSASIMVKAINIAGEASSHAFLLVQAKQLVSFTQTLEDAYAKEKDTMVTFECETNEPFVKVKWMKNNAEIFSGDKYRMHSDRKVHFLSVLIIDMQDDAEYTCALADEDHIRTTARLNVEGAPLEIIKNLESVEVPETYTGEFECELSREDAEGIWYFENKEITPSLKYVVSSRRGRHTLSVKDVRKEDQGKYTFKVGDLKTSASLKMKLRPVTLMQGLSDLTICEGDIAQLEVRFSQENVEGTWMKNGLPISATDKIHIVIDKLVHKLLVENVNRDDAAIYSFVVPIQDISTSGKLTVQTIEIISPLKDVHSIEGTKAVLETKISASDVASVKWYQNDKLLVASERIQMVAKGTKQRLVLNRSFASDEGHYKLVVGRVETSCKLTIEKVSIVKHMQDCVCTETQNVTFEVELSHAGIDAYWTFKNQPLKAGPKYKIESKGKHYSLTIINAMKDEEGQYTFAAGEKISSAKLTVSGGAINKPLHDVTVAESQTAVLECEVANPASEGKWLKDGHSVNFSDNVRSEDIGAVRRLVFVITRPQDIGEYTYQVANSKTSANLRVEAVKIKKTLKNLTVTETQEAVFSLELTHLDVKGSQWIKNGIEIIPSDKYEITVDGLVHTLKIRNCNSQDESVYGFKLGKLSANARLNVE</sequence>
<name>A0ABD0QEX4_CIRMR</name>
<keyword evidence="9" id="KW-0393">Immunoglobulin domain</keyword>
<dbReference type="InterPro" id="IPR036179">
    <property type="entry name" value="Ig-like_dom_sf"/>
</dbReference>
<dbReference type="PANTHER" id="PTHR35971">
    <property type="entry name" value="SI:DKEY-31G6.6"/>
    <property type="match status" value="1"/>
</dbReference>
<feature type="non-terminal residue" evidence="11">
    <location>
        <position position="1168"/>
    </location>
</feature>
<dbReference type="InterPro" id="IPR013783">
    <property type="entry name" value="Ig-like_fold"/>
</dbReference>
<evidence type="ECO:0000256" key="1">
    <source>
        <dbReference type="ARBA" id="ARBA00004123"/>
    </source>
</evidence>
<dbReference type="FunFam" id="2.60.40.10:FF:000050">
    <property type="entry name" value="Titin isoform B"/>
    <property type="match status" value="4"/>
</dbReference>
<dbReference type="EMBL" id="JAMKFB020000009">
    <property type="protein sequence ID" value="KAL0184793.1"/>
    <property type="molecule type" value="Genomic_DNA"/>
</dbReference>
<evidence type="ECO:0000256" key="9">
    <source>
        <dbReference type="ARBA" id="ARBA00023319"/>
    </source>
</evidence>
<comment type="similarity">
    <text evidence="3">Belongs to the protein kinase superfamily. CAMK Ser/Thr protein kinase family.</text>
</comment>
<feature type="domain" description="Ig-like" evidence="10">
    <location>
        <begin position="216"/>
        <end position="303"/>
    </location>
</feature>
<organism evidence="11 12">
    <name type="scientific">Cirrhinus mrigala</name>
    <name type="common">Mrigala</name>
    <dbReference type="NCBI Taxonomy" id="683832"/>
    <lineage>
        <taxon>Eukaryota</taxon>
        <taxon>Metazoa</taxon>
        <taxon>Chordata</taxon>
        <taxon>Craniata</taxon>
        <taxon>Vertebrata</taxon>
        <taxon>Euteleostomi</taxon>
        <taxon>Actinopterygii</taxon>
        <taxon>Neopterygii</taxon>
        <taxon>Teleostei</taxon>
        <taxon>Ostariophysi</taxon>
        <taxon>Cypriniformes</taxon>
        <taxon>Cyprinidae</taxon>
        <taxon>Labeoninae</taxon>
        <taxon>Labeonini</taxon>
        <taxon>Cirrhinus</taxon>
    </lineage>
</organism>
<feature type="domain" description="Ig-like" evidence="10">
    <location>
        <begin position="988"/>
        <end position="1078"/>
    </location>
</feature>
<dbReference type="AlphaFoldDB" id="A0ABD0QEX4"/>
<comment type="subcellular location">
    <subcellularLocation>
        <location evidence="2">Cytoplasm</location>
    </subcellularLocation>
    <subcellularLocation>
        <location evidence="1">Nucleus</location>
    </subcellularLocation>
</comment>
<keyword evidence="5" id="KW-0597">Phosphoprotein</keyword>
<comment type="caution">
    <text evidence="11">The sequence shown here is derived from an EMBL/GenBank/DDBJ whole genome shotgun (WGS) entry which is preliminary data.</text>
</comment>
<keyword evidence="8" id="KW-0539">Nucleus</keyword>
<gene>
    <name evidence="11" type="ORF">M9458_020489</name>
</gene>
<dbReference type="InterPro" id="IPR007110">
    <property type="entry name" value="Ig-like_dom"/>
</dbReference>
<protein>
    <recommendedName>
        <fullName evidence="10">Ig-like domain-containing protein</fullName>
    </recommendedName>
</protein>
<evidence type="ECO:0000259" key="10">
    <source>
        <dbReference type="PROSITE" id="PS50835"/>
    </source>
</evidence>
<dbReference type="InterPro" id="IPR013098">
    <property type="entry name" value="Ig_I-set"/>
</dbReference>
<dbReference type="InterPro" id="IPR003598">
    <property type="entry name" value="Ig_sub2"/>
</dbReference>
<feature type="domain" description="Ig-like" evidence="10">
    <location>
        <begin position="641"/>
        <end position="725"/>
    </location>
</feature>
<feature type="non-terminal residue" evidence="11">
    <location>
        <position position="1"/>
    </location>
</feature>
<evidence type="ECO:0000256" key="5">
    <source>
        <dbReference type="ARBA" id="ARBA00022553"/>
    </source>
</evidence>
<evidence type="ECO:0000256" key="7">
    <source>
        <dbReference type="ARBA" id="ARBA00023157"/>
    </source>
</evidence>
<evidence type="ECO:0000256" key="3">
    <source>
        <dbReference type="ARBA" id="ARBA00006692"/>
    </source>
</evidence>